<sequence length="106" mass="11933">MLTRSQKKLPITKTSFETEEEVFQRIILSAQGKETMSGTQTGTDTDTGTSTSILSENTSIDDQITLLNMMMKSMQMMHNSSLDRSKNSTISNSFNLEKFSTESFHH</sequence>
<organism evidence="2 3">
    <name type="scientific">Strongyloides papillosus</name>
    <name type="common">Intestinal threadworm</name>
    <dbReference type="NCBI Taxonomy" id="174720"/>
    <lineage>
        <taxon>Eukaryota</taxon>
        <taxon>Metazoa</taxon>
        <taxon>Ecdysozoa</taxon>
        <taxon>Nematoda</taxon>
        <taxon>Chromadorea</taxon>
        <taxon>Rhabditida</taxon>
        <taxon>Tylenchina</taxon>
        <taxon>Panagrolaimomorpha</taxon>
        <taxon>Strongyloidoidea</taxon>
        <taxon>Strongyloididae</taxon>
        <taxon>Strongyloides</taxon>
    </lineage>
</organism>
<proteinExistence type="predicted"/>
<dbReference type="AlphaFoldDB" id="A0A0N5B2R2"/>
<name>A0A0N5B2R2_STREA</name>
<dbReference type="Proteomes" id="UP000046392">
    <property type="component" value="Unplaced"/>
</dbReference>
<feature type="region of interest" description="Disordered" evidence="1">
    <location>
        <begin position="29"/>
        <end position="53"/>
    </location>
</feature>
<reference evidence="3" key="1">
    <citation type="submission" date="2017-02" db="UniProtKB">
        <authorList>
            <consortium name="WormBaseParasite"/>
        </authorList>
    </citation>
    <scope>IDENTIFICATION</scope>
</reference>
<accession>A0A0N5B2R2</accession>
<protein>
    <submittedName>
        <fullName evidence="3">Uncharacterized protein</fullName>
    </submittedName>
</protein>
<dbReference type="WBParaSite" id="SPAL_0000036575.1">
    <property type="protein sequence ID" value="SPAL_0000036575.1"/>
    <property type="gene ID" value="SPAL_0000036575"/>
</dbReference>
<evidence type="ECO:0000313" key="3">
    <source>
        <dbReference type="WBParaSite" id="SPAL_0000036575.1"/>
    </source>
</evidence>
<feature type="compositionally biased region" description="Low complexity" evidence="1">
    <location>
        <begin position="35"/>
        <end position="52"/>
    </location>
</feature>
<keyword evidence="2" id="KW-1185">Reference proteome</keyword>
<evidence type="ECO:0000256" key="1">
    <source>
        <dbReference type="SAM" id="MobiDB-lite"/>
    </source>
</evidence>
<evidence type="ECO:0000313" key="2">
    <source>
        <dbReference type="Proteomes" id="UP000046392"/>
    </source>
</evidence>